<keyword evidence="1 6" id="KW-0028">Amino-acid biosynthesis</keyword>
<dbReference type="Proteomes" id="UP000837801">
    <property type="component" value="Unassembled WGS sequence"/>
</dbReference>
<feature type="binding site" evidence="6">
    <location>
        <begin position="159"/>
        <end position="160"/>
    </location>
    <ligand>
        <name>substrate</name>
    </ligand>
</feature>
<evidence type="ECO:0000256" key="2">
    <source>
        <dbReference type="ARBA" id="ARBA00022723"/>
    </source>
</evidence>
<dbReference type="SFLD" id="SFLDG01133">
    <property type="entry name" value="C1.5.4:_Enolase-phosphatase_Li"/>
    <property type="match status" value="1"/>
</dbReference>
<dbReference type="InterPro" id="IPR023943">
    <property type="entry name" value="Enolase-ppase_E1"/>
</dbReference>
<protein>
    <recommendedName>
        <fullName evidence="6">Enolase-phosphatase E1</fullName>
        <ecNumber evidence="6">3.1.3.77</ecNumber>
    </recommendedName>
    <alternativeName>
        <fullName evidence="6">2,3-diketo-5-methylthio-1-phosphopentane phosphatase</fullName>
    </alternativeName>
</protein>
<dbReference type="Pfam" id="PF00702">
    <property type="entry name" value="Hydrolase"/>
    <property type="match status" value="1"/>
</dbReference>
<reference evidence="7" key="1">
    <citation type="submission" date="2022-03" db="EMBL/GenBank/DDBJ databases">
        <authorList>
            <person name="Legras J.-L."/>
            <person name="Devillers H."/>
            <person name="Grondin C."/>
        </authorList>
    </citation>
    <scope>NUCLEOTIDE SEQUENCE</scope>
    <source>
        <strain evidence="7">CLIB 1423</strain>
    </source>
</reference>
<gene>
    <name evidence="6" type="primary">UTR4</name>
    <name evidence="7" type="ORF">CLIB1423_02S11408</name>
</gene>
<dbReference type="GO" id="GO:0005634">
    <property type="term" value="C:nucleus"/>
    <property type="evidence" value="ECO:0007669"/>
    <property type="project" value="UniProtKB-SubCell"/>
</dbReference>
<comment type="subunit">
    <text evidence="6">Monomer.</text>
</comment>
<evidence type="ECO:0000256" key="4">
    <source>
        <dbReference type="ARBA" id="ARBA00022842"/>
    </source>
</evidence>
<evidence type="ECO:0000313" key="8">
    <source>
        <dbReference type="Proteomes" id="UP000837801"/>
    </source>
</evidence>
<keyword evidence="4 6" id="KW-0460">Magnesium</keyword>
<dbReference type="AlphaFoldDB" id="A0A9P0VX51"/>
<dbReference type="OrthoDB" id="272500at2759"/>
<sequence>MWSNFSSVSSGCSAGPSSLRLRPTMTAVIIDIEGTVCSISFVKDTLFPYFLREVPAKLESLDYPIKVSSSVEDSESARISNILVGFPQEVVSSYETTLSHITHLVSSDIKDPVLKSLQGLIWSIGYHNGDLRAPIYPDAIKLIESFKEGDPTRKIYVYSSGSVRAQKLLFGHVSFEDSIVDLNPYFSGYFDITTSGFKQESQSYKNILESIGQLETPDQVLFLSDNVKEVDAANSAGMKSIVVVRPGNSELTEDDRKRFKVIDDFSQLQI</sequence>
<dbReference type="Gene3D" id="1.10.720.60">
    <property type="match status" value="1"/>
</dbReference>
<dbReference type="PANTHER" id="PTHR20371">
    <property type="entry name" value="ENOLASE-PHOSPHATASE E1"/>
    <property type="match status" value="1"/>
</dbReference>
<dbReference type="SFLD" id="SFLDS00003">
    <property type="entry name" value="Haloacid_Dehalogenase"/>
    <property type="match status" value="1"/>
</dbReference>
<comment type="catalytic activity">
    <reaction evidence="6">
        <text>5-methylsulfanyl-2,3-dioxopentyl phosphate + H2O = 1,2-dihydroxy-5-(methylsulfanyl)pent-1-en-3-one + phosphate</text>
        <dbReference type="Rhea" id="RHEA:21700"/>
        <dbReference type="ChEBI" id="CHEBI:15377"/>
        <dbReference type="ChEBI" id="CHEBI:43474"/>
        <dbReference type="ChEBI" id="CHEBI:49252"/>
        <dbReference type="ChEBI" id="CHEBI:58828"/>
        <dbReference type="EC" id="3.1.3.77"/>
    </reaction>
</comment>
<comment type="cofactor">
    <cofactor evidence="6">
        <name>Mg(2+)</name>
        <dbReference type="ChEBI" id="CHEBI:18420"/>
    </cofactor>
    <text evidence="6">Binds 1 Mg(2+) ion per subunit.</text>
</comment>
<dbReference type="EMBL" id="CAKXYY010000002">
    <property type="protein sequence ID" value="CAH2351063.1"/>
    <property type="molecule type" value="Genomic_DNA"/>
</dbReference>
<feature type="binding site" evidence="6">
    <location>
        <position position="198"/>
    </location>
    <ligand>
        <name>substrate</name>
    </ligand>
</feature>
<comment type="caution">
    <text evidence="7">The sequence shown here is derived from an EMBL/GenBank/DDBJ whole genome shotgun (WGS) entry which is preliminary data.</text>
</comment>
<dbReference type="CDD" id="cd01629">
    <property type="entry name" value="HAD_EP"/>
    <property type="match status" value="1"/>
</dbReference>
<evidence type="ECO:0000256" key="6">
    <source>
        <dbReference type="HAMAP-Rule" id="MF_03117"/>
    </source>
</evidence>
<organism evidence="7 8">
    <name type="scientific">[Candida] railenensis</name>
    <dbReference type="NCBI Taxonomy" id="45579"/>
    <lineage>
        <taxon>Eukaryota</taxon>
        <taxon>Fungi</taxon>
        <taxon>Dikarya</taxon>
        <taxon>Ascomycota</taxon>
        <taxon>Saccharomycotina</taxon>
        <taxon>Pichiomycetes</taxon>
        <taxon>Debaryomycetaceae</taxon>
        <taxon>Kurtzmaniella</taxon>
    </lineage>
</organism>
<dbReference type="GO" id="GO:0043874">
    <property type="term" value="F:acireductone synthase activity"/>
    <property type="evidence" value="ECO:0007669"/>
    <property type="project" value="UniProtKB-EC"/>
</dbReference>
<keyword evidence="8" id="KW-1185">Reference proteome</keyword>
<comment type="function">
    <text evidence="6">Bifunctional enzyme that catalyzes the enolization of 2,3-diketo-5-methylthiopentyl-1-phosphate (DK-MTP-1-P) into the intermediate 2-hydroxy-3-keto-5-methylthiopentenyl-1-phosphate (HK-MTPenyl-1-P), which is then dephosphorylated to form the acireductone 1,2-dihydroxy-3-keto-5-methylthiopentene (DHK-MTPene).</text>
</comment>
<comment type="similarity">
    <text evidence="6">Belongs to the HAD-like hydrolase superfamily. MasA/MtnC family.</text>
</comment>
<evidence type="ECO:0000313" key="7">
    <source>
        <dbReference type="EMBL" id="CAH2351063.1"/>
    </source>
</evidence>
<keyword evidence="6" id="KW-0963">Cytoplasm</keyword>
<dbReference type="EC" id="3.1.3.77" evidence="6"/>
<dbReference type="Gene3D" id="3.40.50.1000">
    <property type="entry name" value="HAD superfamily/HAD-like"/>
    <property type="match status" value="1"/>
</dbReference>
<comment type="pathway">
    <text evidence="6">Amino-acid biosynthesis; L-methionine biosynthesis via salvage pathway; L-methionine from S-methyl-5-thio-alpha-D-ribose 1-phosphate: step 3/6.</text>
</comment>
<dbReference type="SUPFAM" id="SSF56784">
    <property type="entry name" value="HAD-like"/>
    <property type="match status" value="1"/>
</dbReference>
<feature type="binding site" evidence="6">
    <location>
        <position position="225"/>
    </location>
    <ligand>
        <name>Mg(2+)</name>
        <dbReference type="ChEBI" id="CHEBI:18420"/>
    </ligand>
</feature>
<dbReference type="InterPro" id="IPR027511">
    <property type="entry name" value="ENOPH1_eukaryotes"/>
</dbReference>
<dbReference type="InterPro" id="IPR023214">
    <property type="entry name" value="HAD_sf"/>
</dbReference>
<keyword evidence="6" id="KW-0539">Nucleus</keyword>
<keyword evidence="3 6" id="KW-0378">Hydrolase</keyword>
<feature type="binding site" evidence="6">
    <location>
        <position position="33"/>
    </location>
    <ligand>
        <name>Mg(2+)</name>
        <dbReference type="ChEBI" id="CHEBI:18420"/>
    </ligand>
</feature>
<keyword evidence="2 6" id="KW-0479">Metal-binding</keyword>
<dbReference type="GO" id="GO:0000287">
    <property type="term" value="F:magnesium ion binding"/>
    <property type="evidence" value="ECO:0007669"/>
    <property type="project" value="UniProtKB-UniRule"/>
</dbReference>
<evidence type="ECO:0000256" key="3">
    <source>
        <dbReference type="ARBA" id="ARBA00022801"/>
    </source>
</evidence>
<comment type="pathway">
    <text evidence="6">Amino-acid biosynthesis; L-methionine biosynthesis via salvage pathway; L-methionine from S-methyl-5-thio-alpha-D-ribose 1-phosphate: step 4/6.</text>
</comment>
<dbReference type="GO" id="GO:0019509">
    <property type="term" value="P:L-methionine salvage from methylthioadenosine"/>
    <property type="evidence" value="ECO:0007669"/>
    <property type="project" value="UniProtKB-UniRule"/>
</dbReference>
<dbReference type="InterPro" id="IPR036412">
    <property type="entry name" value="HAD-like_sf"/>
</dbReference>
<keyword evidence="5 6" id="KW-0486">Methionine biosynthesis</keyword>
<feature type="binding site" evidence="6">
    <location>
        <position position="31"/>
    </location>
    <ligand>
        <name>Mg(2+)</name>
        <dbReference type="ChEBI" id="CHEBI:18420"/>
    </ligand>
</feature>
<accession>A0A9P0VX51</accession>
<name>A0A9P0VX51_9ASCO</name>
<proteinExistence type="inferred from homology"/>
<dbReference type="HAMAP" id="MF_03117">
    <property type="entry name" value="Salvage_MtnC_euk"/>
    <property type="match status" value="1"/>
</dbReference>
<evidence type="ECO:0000256" key="1">
    <source>
        <dbReference type="ARBA" id="ARBA00022605"/>
    </source>
</evidence>
<evidence type="ECO:0000256" key="5">
    <source>
        <dbReference type="ARBA" id="ARBA00023167"/>
    </source>
</evidence>
<dbReference type="PANTHER" id="PTHR20371:SF1">
    <property type="entry name" value="ENOLASE-PHOSPHATASE E1"/>
    <property type="match status" value="1"/>
</dbReference>
<dbReference type="GO" id="GO:0005737">
    <property type="term" value="C:cytoplasm"/>
    <property type="evidence" value="ECO:0007669"/>
    <property type="project" value="UniProtKB-SubCell"/>
</dbReference>
<comment type="subcellular location">
    <subcellularLocation>
        <location evidence="6">Cytoplasm</location>
    </subcellularLocation>
    <subcellularLocation>
        <location evidence="6">Nucleus</location>
    </subcellularLocation>
</comment>
<dbReference type="SFLD" id="SFLDG01129">
    <property type="entry name" value="C1.5:_HAD__Beta-PGM__Phosphata"/>
    <property type="match status" value="1"/>
</dbReference>
<dbReference type="NCBIfam" id="TIGR01691">
    <property type="entry name" value="enolase-ppase"/>
    <property type="match status" value="1"/>
</dbReference>